<sequence>MAKSKAKKQREKSVREGKRSPASGRSIYAIADLRTRRTKTKQEKLQQNKHKGRSHQSYEDGGSSFYHVKCLRRSLHYRILKLAG</sequence>
<evidence type="ECO:0000256" key="1">
    <source>
        <dbReference type="SAM" id="MobiDB-lite"/>
    </source>
</evidence>
<name>A0A235FEB6_9BACL</name>
<organism evidence="2 3">
    <name type="scientific">Fictibacillus aquaticus</name>
    <dbReference type="NCBI Taxonomy" id="2021314"/>
    <lineage>
        <taxon>Bacteria</taxon>
        <taxon>Bacillati</taxon>
        <taxon>Bacillota</taxon>
        <taxon>Bacilli</taxon>
        <taxon>Bacillales</taxon>
        <taxon>Fictibacillaceae</taxon>
        <taxon>Fictibacillus</taxon>
    </lineage>
</organism>
<gene>
    <name evidence="2" type="ORF">CGZ90_06505</name>
</gene>
<keyword evidence="3" id="KW-1185">Reference proteome</keyword>
<evidence type="ECO:0000313" key="2">
    <source>
        <dbReference type="EMBL" id="OYD59539.1"/>
    </source>
</evidence>
<feature type="compositionally biased region" description="Basic residues" evidence="1">
    <location>
        <begin position="1"/>
        <end position="10"/>
    </location>
</feature>
<comment type="caution">
    <text evidence="2">The sequence shown here is derived from an EMBL/GenBank/DDBJ whole genome shotgun (WGS) entry which is preliminary data.</text>
</comment>
<proteinExistence type="predicted"/>
<dbReference type="Proteomes" id="UP000215059">
    <property type="component" value="Unassembled WGS sequence"/>
</dbReference>
<feature type="region of interest" description="Disordered" evidence="1">
    <location>
        <begin position="1"/>
        <end position="62"/>
    </location>
</feature>
<protein>
    <submittedName>
        <fullName evidence="2">Uncharacterized protein</fullName>
    </submittedName>
</protein>
<accession>A0A235FEB6</accession>
<dbReference type="OrthoDB" id="2365803at2"/>
<evidence type="ECO:0000313" key="3">
    <source>
        <dbReference type="Proteomes" id="UP000215059"/>
    </source>
</evidence>
<reference evidence="2 3" key="1">
    <citation type="submission" date="2017-07" db="EMBL/GenBank/DDBJ databases">
        <title>Fictibacillus sp. nov. GDSW-R2A3 Genome sequencing and assembly.</title>
        <authorList>
            <person name="Mayilraj S."/>
        </authorList>
    </citation>
    <scope>NUCLEOTIDE SEQUENCE [LARGE SCALE GENOMIC DNA]</scope>
    <source>
        <strain evidence="2 3">GDSW-R2A3</strain>
    </source>
</reference>
<dbReference type="EMBL" id="NOII01000001">
    <property type="protein sequence ID" value="OYD59539.1"/>
    <property type="molecule type" value="Genomic_DNA"/>
</dbReference>
<dbReference type="AlphaFoldDB" id="A0A235FEB6"/>